<evidence type="ECO:0000313" key="2">
    <source>
        <dbReference type="EMBL" id="GBO13145.1"/>
    </source>
</evidence>
<organism evidence="2 3">
    <name type="scientific">Araneus ventricosus</name>
    <name type="common">Orbweaver spider</name>
    <name type="synonym">Epeira ventricosa</name>
    <dbReference type="NCBI Taxonomy" id="182803"/>
    <lineage>
        <taxon>Eukaryota</taxon>
        <taxon>Metazoa</taxon>
        <taxon>Ecdysozoa</taxon>
        <taxon>Arthropoda</taxon>
        <taxon>Chelicerata</taxon>
        <taxon>Arachnida</taxon>
        <taxon>Araneae</taxon>
        <taxon>Araneomorphae</taxon>
        <taxon>Entelegynae</taxon>
        <taxon>Araneoidea</taxon>
        <taxon>Araneidae</taxon>
        <taxon>Araneus</taxon>
    </lineage>
</organism>
<evidence type="ECO:0000313" key="3">
    <source>
        <dbReference type="Proteomes" id="UP000499080"/>
    </source>
</evidence>
<proteinExistence type="predicted"/>
<dbReference type="Proteomes" id="UP000499080">
    <property type="component" value="Unassembled WGS sequence"/>
</dbReference>
<feature type="region of interest" description="Disordered" evidence="1">
    <location>
        <begin position="52"/>
        <end position="86"/>
    </location>
</feature>
<comment type="caution">
    <text evidence="2">The sequence shown here is derived from an EMBL/GenBank/DDBJ whole genome shotgun (WGS) entry which is preliminary data.</text>
</comment>
<dbReference type="AlphaFoldDB" id="A0A4Y2UJ87"/>
<name>A0A4Y2UJ87_ARAVE</name>
<accession>A0A4Y2UJ87</accession>
<evidence type="ECO:0000256" key="1">
    <source>
        <dbReference type="SAM" id="MobiDB-lite"/>
    </source>
</evidence>
<keyword evidence="3" id="KW-1185">Reference proteome</keyword>
<gene>
    <name evidence="2" type="ORF">AVEN_90962_1</name>
</gene>
<reference evidence="2 3" key="1">
    <citation type="journal article" date="2019" name="Sci. Rep.">
        <title>Orb-weaving spider Araneus ventricosus genome elucidates the spidroin gene catalogue.</title>
        <authorList>
            <person name="Kono N."/>
            <person name="Nakamura H."/>
            <person name="Ohtoshi R."/>
            <person name="Moran D.A.P."/>
            <person name="Shinohara A."/>
            <person name="Yoshida Y."/>
            <person name="Fujiwara M."/>
            <person name="Mori M."/>
            <person name="Tomita M."/>
            <person name="Arakawa K."/>
        </authorList>
    </citation>
    <scope>NUCLEOTIDE SEQUENCE [LARGE SCALE GENOMIC DNA]</scope>
</reference>
<protein>
    <submittedName>
        <fullName evidence="2">Uncharacterized protein</fullName>
    </submittedName>
</protein>
<dbReference type="EMBL" id="BGPR01037527">
    <property type="protein sequence ID" value="GBO13145.1"/>
    <property type="molecule type" value="Genomic_DNA"/>
</dbReference>
<sequence>MHESIKGLNGLLVNTSHRQTKFSEHLLHYRERARGWNEWRRLRQSTITIAKPRQVQARHAQRSLTPPKTHGLKKKARTSSLSVKIP</sequence>